<evidence type="ECO:0000313" key="2">
    <source>
        <dbReference type="RefSeq" id="XP_018490162.1"/>
    </source>
</evidence>
<dbReference type="KEGG" id="rsz:108860809"/>
<dbReference type="GeneID" id="108860809"/>
<sequence>MHTCETPTTGEKNEYYTLVINSIMEMNSSRRSRGFKIARLLPFWKALKPPTASQDLYNNVHYTSSTTTSYASQPDFSSYVTPLPPKVSFLLQPSVAREGEDLEKKLNKMREKLAGRGINGMDDSVDARAASYISSVRERFKLDHCERVTTTVVSLDHEDVDR</sequence>
<gene>
    <name evidence="2" type="primary">LOC108860809</name>
</gene>
<keyword evidence="1" id="KW-1185">Reference proteome</keyword>
<protein>
    <submittedName>
        <fullName evidence="2">Uncharacterized protein LOC108860809</fullName>
    </submittedName>
</protein>
<accession>A0A6J0NZG7</accession>
<dbReference type="OrthoDB" id="911847at2759"/>
<name>A0A6J0NZG7_RAPSA</name>
<dbReference type="PANTHER" id="PTHR36030:SF1">
    <property type="entry name" value="CALMODULIN-BINDING DOMAIN-CONTAINING PROTEIN"/>
    <property type="match status" value="1"/>
</dbReference>
<proteinExistence type="predicted"/>
<dbReference type="RefSeq" id="XP_018490162.1">
    <property type="nucleotide sequence ID" value="XM_018634660.2"/>
</dbReference>
<dbReference type="PANTHER" id="PTHR36030">
    <property type="entry name" value="CALMODULIN-BINDING DOMAIN-CONTAINING PROTEIN"/>
    <property type="match status" value="1"/>
</dbReference>
<organism evidence="1 2">
    <name type="scientific">Raphanus sativus</name>
    <name type="common">Radish</name>
    <name type="synonym">Raphanus raphanistrum var. sativus</name>
    <dbReference type="NCBI Taxonomy" id="3726"/>
    <lineage>
        <taxon>Eukaryota</taxon>
        <taxon>Viridiplantae</taxon>
        <taxon>Streptophyta</taxon>
        <taxon>Embryophyta</taxon>
        <taxon>Tracheophyta</taxon>
        <taxon>Spermatophyta</taxon>
        <taxon>Magnoliopsida</taxon>
        <taxon>eudicotyledons</taxon>
        <taxon>Gunneridae</taxon>
        <taxon>Pentapetalae</taxon>
        <taxon>rosids</taxon>
        <taxon>malvids</taxon>
        <taxon>Brassicales</taxon>
        <taxon>Brassicaceae</taxon>
        <taxon>Brassiceae</taxon>
        <taxon>Raphanus</taxon>
    </lineage>
</organism>
<dbReference type="AlphaFoldDB" id="A0A6J0NZG7"/>
<reference evidence="2" key="2">
    <citation type="submission" date="2025-08" db="UniProtKB">
        <authorList>
            <consortium name="RefSeq"/>
        </authorList>
    </citation>
    <scope>IDENTIFICATION</scope>
    <source>
        <tissue evidence="2">Leaf</tissue>
    </source>
</reference>
<evidence type="ECO:0000313" key="1">
    <source>
        <dbReference type="Proteomes" id="UP000504610"/>
    </source>
</evidence>
<reference evidence="1" key="1">
    <citation type="journal article" date="2019" name="Database">
        <title>The radish genome database (RadishGD): an integrated information resource for radish genomics.</title>
        <authorList>
            <person name="Yu H.J."/>
            <person name="Baek S."/>
            <person name="Lee Y.J."/>
            <person name="Cho A."/>
            <person name="Mun J.H."/>
        </authorList>
    </citation>
    <scope>NUCLEOTIDE SEQUENCE [LARGE SCALE GENOMIC DNA]</scope>
    <source>
        <strain evidence="1">cv. WK10039</strain>
    </source>
</reference>
<dbReference type="Proteomes" id="UP000504610">
    <property type="component" value="Chromosome 5"/>
</dbReference>